<evidence type="ECO:0000256" key="3">
    <source>
        <dbReference type="ARBA" id="ARBA00023141"/>
    </source>
</evidence>
<dbReference type="GO" id="GO:0009073">
    <property type="term" value="P:aromatic amino acid family biosynthetic process"/>
    <property type="evidence" value="ECO:0007669"/>
    <property type="project" value="UniProtKB-KW"/>
</dbReference>
<dbReference type="GO" id="GO:0005829">
    <property type="term" value="C:cytosol"/>
    <property type="evidence" value="ECO:0007669"/>
    <property type="project" value="TreeGrafter"/>
</dbReference>
<dbReference type="PANTHER" id="PTHR21089:SF1">
    <property type="entry name" value="BIFUNCTIONAL 3-DEHYDROQUINATE DEHYDRATASE_SHIKIMATE DEHYDROGENASE, CHLOROPLASTIC"/>
    <property type="match status" value="1"/>
</dbReference>
<feature type="binding site" evidence="4">
    <location>
        <begin position="133"/>
        <end position="137"/>
    </location>
    <ligand>
        <name>NADP(+)</name>
        <dbReference type="ChEBI" id="CHEBI:58349"/>
    </ligand>
</feature>
<feature type="active site" description="Proton acceptor" evidence="4">
    <location>
        <position position="69"/>
    </location>
</feature>
<feature type="binding site" evidence="4">
    <location>
        <position position="232"/>
    </location>
    <ligand>
        <name>NADP(+)</name>
        <dbReference type="ChEBI" id="CHEBI:58349"/>
    </ligand>
</feature>
<dbReference type="Proteomes" id="UP000297693">
    <property type="component" value="Unassembled WGS sequence"/>
</dbReference>
<name>A0A4R9JVT5_9LEPT</name>
<keyword evidence="2 4" id="KW-0560">Oxidoreductase</keyword>
<evidence type="ECO:0000256" key="2">
    <source>
        <dbReference type="ARBA" id="ARBA00023002"/>
    </source>
</evidence>
<dbReference type="EC" id="1.1.1.25" evidence="4"/>
<reference evidence="6" key="1">
    <citation type="journal article" date="2019" name="PLoS Negl. Trop. Dis.">
        <title>Revisiting the worldwide diversity of Leptospira species in the environment.</title>
        <authorList>
            <person name="Vincent A.T."/>
            <person name="Schiettekatte O."/>
            <person name="Bourhy P."/>
            <person name="Veyrier F.J."/>
            <person name="Picardeau M."/>
        </authorList>
    </citation>
    <scope>NUCLEOTIDE SEQUENCE [LARGE SCALE GENOMIC DNA]</scope>
    <source>
        <strain evidence="6">201702476</strain>
    </source>
</reference>
<dbReference type="InterPro" id="IPR013708">
    <property type="entry name" value="Shikimate_DH-bd_N"/>
</dbReference>
<feature type="binding site" evidence="4">
    <location>
        <position position="65"/>
    </location>
    <ligand>
        <name>shikimate</name>
        <dbReference type="ChEBI" id="CHEBI:36208"/>
    </ligand>
</feature>
<dbReference type="GO" id="GO:0019632">
    <property type="term" value="P:shikimate metabolic process"/>
    <property type="evidence" value="ECO:0007669"/>
    <property type="project" value="TreeGrafter"/>
</dbReference>
<dbReference type="PANTHER" id="PTHR21089">
    <property type="entry name" value="SHIKIMATE DEHYDROGENASE"/>
    <property type="match status" value="1"/>
</dbReference>
<feature type="binding site" evidence="4">
    <location>
        <position position="105"/>
    </location>
    <ligand>
        <name>shikimate</name>
        <dbReference type="ChEBI" id="CHEBI:36208"/>
    </ligand>
</feature>
<dbReference type="GO" id="GO:0050661">
    <property type="term" value="F:NADP binding"/>
    <property type="evidence" value="ECO:0007669"/>
    <property type="project" value="TreeGrafter"/>
</dbReference>
<dbReference type="AlphaFoldDB" id="A0A4R9JVT5"/>
<comment type="caution">
    <text evidence="4">Lacks conserved residue(s) required for the propagation of feature annotation.</text>
</comment>
<organism evidence="6 7">
    <name type="scientific">Leptospira ognonensis</name>
    <dbReference type="NCBI Taxonomy" id="2484945"/>
    <lineage>
        <taxon>Bacteria</taxon>
        <taxon>Pseudomonadati</taxon>
        <taxon>Spirochaetota</taxon>
        <taxon>Spirochaetia</taxon>
        <taxon>Leptospirales</taxon>
        <taxon>Leptospiraceae</taxon>
        <taxon>Leptospira</taxon>
    </lineage>
</organism>
<dbReference type="EMBL" id="RQGD01000039">
    <property type="protein sequence ID" value="TGL57094.1"/>
    <property type="molecule type" value="Genomic_DNA"/>
</dbReference>
<keyword evidence="3 4" id="KW-0057">Aromatic amino acid biosynthesis</keyword>
<dbReference type="RefSeq" id="WP_135624722.1">
    <property type="nucleotide sequence ID" value="NZ_RQGD01000039.1"/>
</dbReference>
<feature type="binding site" evidence="4">
    <location>
        <begin position="19"/>
        <end position="21"/>
    </location>
    <ligand>
        <name>shikimate</name>
        <dbReference type="ChEBI" id="CHEBI:36208"/>
    </ligand>
</feature>
<comment type="subunit">
    <text evidence="4">Homodimer.</text>
</comment>
<feature type="binding site" evidence="4">
    <location>
        <position position="262"/>
    </location>
    <ligand>
        <name>shikimate</name>
        <dbReference type="ChEBI" id="CHEBI:36208"/>
    </ligand>
</feature>
<evidence type="ECO:0000256" key="1">
    <source>
        <dbReference type="ARBA" id="ARBA00004871"/>
    </source>
</evidence>
<comment type="similarity">
    <text evidence="4">Belongs to the shikimate dehydrogenase family.</text>
</comment>
<dbReference type="InterPro" id="IPR022893">
    <property type="entry name" value="Shikimate_DH_fam"/>
</dbReference>
<comment type="caution">
    <text evidence="6">The sequence shown here is derived from an EMBL/GenBank/DDBJ whole genome shotgun (WGS) entry which is preliminary data.</text>
</comment>
<feature type="domain" description="Shikimate dehydrogenase substrate binding N-terminal" evidence="5">
    <location>
        <begin position="11"/>
        <end position="92"/>
    </location>
</feature>
<dbReference type="SUPFAM" id="SSF51735">
    <property type="entry name" value="NAD(P)-binding Rossmann-fold domains"/>
    <property type="match status" value="1"/>
</dbReference>
<comment type="function">
    <text evidence="4">Involved in the biosynthesis of the chorismate, which leads to the biosynthesis of aromatic amino acids. Catalyzes the reversible NADPH linked reduction of 3-dehydroshikimate (DHSA) to yield shikimate (SA).</text>
</comment>
<evidence type="ECO:0000259" key="5">
    <source>
        <dbReference type="Pfam" id="PF08501"/>
    </source>
</evidence>
<dbReference type="GO" id="GO:0009423">
    <property type="term" value="P:chorismate biosynthetic process"/>
    <property type="evidence" value="ECO:0007669"/>
    <property type="project" value="UniProtKB-UniRule"/>
</dbReference>
<dbReference type="InterPro" id="IPR036291">
    <property type="entry name" value="NAD(P)-bd_dom_sf"/>
</dbReference>
<accession>A0A4R9JVT5</accession>
<keyword evidence="4" id="KW-0521">NADP</keyword>
<dbReference type="SUPFAM" id="SSF53223">
    <property type="entry name" value="Aminoacid dehydrogenase-like, N-terminal domain"/>
    <property type="match status" value="1"/>
</dbReference>
<dbReference type="CDD" id="cd01065">
    <property type="entry name" value="NAD_bind_Shikimate_DH"/>
    <property type="match status" value="1"/>
</dbReference>
<dbReference type="Gene3D" id="3.40.50.720">
    <property type="entry name" value="NAD(P)-binding Rossmann-like Domain"/>
    <property type="match status" value="1"/>
</dbReference>
<dbReference type="GO" id="GO:0008652">
    <property type="term" value="P:amino acid biosynthetic process"/>
    <property type="evidence" value="ECO:0007669"/>
    <property type="project" value="UniProtKB-KW"/>
</dbReference>
<comment type="catalytic activity">
    <reaction evidence="4">
        <text>shikimate + NADP(+) = 3-dehydroshikimate + NADPH + H(+)</text>
        <dbReference type="Rhea" id="RHEA:17737"/>
        <dbReference type="ChEBI" id="CHEBI:15378"/>
        <dbReference type="ChEBI" id="CHEBI:16630"/>
        <dbReference type="ChEBI" id="CHEBI:36208"/>
        <dbReference type="ChEBI" id="CHEBI:57783"/>
        <dbReference type="ChEBI" id="CHEBI:58349"/>
        <dbReference type="EC" id="1.1.1.25"/>
    </reaction>
</comment>
<evidence type="ECO:0000313" key="6">
    <source>
        <dbReference type="EMBL" id="TGL57094.1"/>
    </source>
</evidence>
<feature type="binding site" evidence="4">
    <location>
        <position position="234"/>
    </location>
    <ligand>
        <name>shikimate</name>
        <dbReference type="ChEBI" id="CHEBI:36208"/>
    </ligand>
</feature>
<sequence length="292" mass="32567">MYTNNTKIYGILGFPLSHTLSPWIHNTLFQLANYDGVYLVFERQDWPAVGLGSLQMMGVWGLSVTIPFKEWAFQTADEACTASKTMKASNTLLFEEGKVLAKNTDGEGALKSILVQDKSLLRSDDSSQILILGSGGSAKGILFSIAEYLKNQNKPIHKKIRILARNTTAVQEMIESLDAGNMIQPITLDAAYEESKNISLVIHTTPVGMKGIGGDALLGKDFFHKDTTLFDIVYNPLETPLVKLAKKKRSQIIPGYSMLLYQGIRQFEYFTKIEPKQKWIKAIDTLLLNKLT</sequence>
<protein>
    <recommendedName>
        <fullName evidence="4">Shikimate dehydrogenase (NADP(+))</fullName>
        <shortName evidence="4">SDH</shortName>
        <ecNumber evidence="4">1.1.1.25</ecNumber>
    </recommendedName>
</protein>
<dbReference type="Gene3D" id="3.40.50.10860">
    <property type="entry name" value="Leucine Dehydrogenase, chain A, domain 1"/>
    <property type="match status" value="1"/>
</dbReference>
<comment type="pathway">
    <text evidence="1 4">Metabolic intermediate biosynthesis; chorismate biosynthesis; chorismate from D-erythrose 4-phosphate and phosphoenolpyruvate: step 4/7.</text>
</comment>
<proteinExistence type="inferred from homology"/>
<dbReference type="InterPro" id="IPR046346">
    <property type="entry name" value="Aminoacid_DH-like_N_sf"/>
</dbReference>
<dbReference type="OrthoDB" id="9792692at2"/>
<gene>
    <name evidence="4" type="primary">aroE</name>
    <name evidence="6" type="ORF">EHQ58_14975</name>
</gene>
<feature type="binding site" evidence="4">
    <location>
        <position position="90"/>
    </location>
    <ligand>
        <name>shikimate</name>
        <dbReference type="ChEBI" id="CHEBI:36208"/>
    </ligand>
</feature>
<dbReference type="GO" id="GO:0004764">
    <property type="term" value="F:shikimate 3-dehydrogenase (NADP+) activity"/>
    <property type="evidence" value="ECO:0007669"/>
    <property type="project" value="UniProtKB-UniRule"/>
</dbReference>
<dbReference type="HAMAP" id="MF_00222">
    <property type="entry name" value="Shikimate_DH_AroE"/>
    <property type="match status" value="1"/>
</dbReference>
<evidence type="ECO:0000256" key="4">
    <source>
        <dbReference type="HAMAP-Rule" id="MF_00222"/>
    </source>
</evidence>
<feature type="binding site" evidence="4">
    <location>
        <position position="255"/>
    </location>
    <ligand>
        <name>NADP(+)</name>
        <dbReference type="ChEBI" id="CHEBI:58349"/>
    </ligand>
</feature>
<evidence type="ECO:0000313" key="7">
    <source>
        <dbReference type="Proteomes" id="UP000297693"/>
    </source>
</evidence>
<keyword evidence="7" id="KW-1185">Reference proteome</keyword>
<dbReference type="UniPathway" id="UPA00053">
    <property type="reaction ID" value="UER00087"/>
</dbReference>
<keyword evidence="4" id="KW-0028">Amino-acid biosynthesis</keyword>
<dbReference type="Pfam" id="PF08501">
    <property type="entry name" value="Shikimate_dh_N"/>
    <property type="match status" value="1"/>
</dbReference>